<dbReference type="GO" id="GO:0006900">
    <property type="term" value="P:vesicle budding from membrane"/>
    <property type="evidence" value="ECO:0007669"/>
    <property type="project" value="TreeGrafter"/>
</dbReference>
<evidence type="ECO:0000313" key="5">
    <source>
        <dbReference type="EMBL" id="KAJ8485469.1"/>
    </source>
</evidence>
<feature type="compositionally biased region" description="Pro residues" evidence="3">
    <location>
        <begin position="374"/>
        <end position="387"/>
    </location>
</feature>
<feature type="domain" description="PPIase FKBP-type" evidence="4">
    <location>
        <begin position="90"/>
        <end position="193"/>
    </location>
</feature>
<dbReference type="PANTHER" id="PTHR22761">
    <property type="entry name" value="CHARGED MULTIVESICULAR BODY PROTEIN"/>
    <property type="match status" value="1"/>
</dbReference>
<proteinExistence type="predicted"/>
<evidence type="ECO:0000256" key="2">
    <source>
        <dbReference type="SAM" id="Coils"/>
    </source>
</evidence>
<feature type="coiled-coil region" evidence="2">
    <location>
        <begin position="204"/>
        <end position="231"/>
    </location>
</feature>
<protein>
    <recommendedName>
        <fullName evidence="1">peptidylprolyl isomerase</fullName>
        <ecNumber evidence="1">5.2.1.8</ecNumber>
    </recommendedName>
</protein>
<dbReference type="GO" id="GO:0005771">
    <property type="term" value="C:multivesicular body"/>
    <property type="evidence" value="ECO:0007669"/>
    <property type="project" value="TreeGrafter"/>
</dbReference>
<dbReference type="Pfam" id="PF03357">
    <property type="entry name" value="Snf7"/>
    <property type="match status" value="1"/>
</dbReference>
<dbReference type="Proteomes" id="UP001222027">
    <property type="component" value="Unassembled WGS sequence"/>
</dbReference>
<keyword evidence="2" id="KW-0175">Coiled coil</keyword>
<dbReference type="InterPro" id="IPR005024">
    <property type="entry name" value="Snf7_fam"/>
</dbReference>
<comment type="catalytic activity">
    <reaction evidence="1">
        <text>[protein]-peptidylproline (omega=180) = [protein]-peptidylproline (omega=0)</text>
        <dbReference type="Rhea" id="RHEA:16237"/>
        <dbReference type="Rhea" id="RHEA-COMP:10747"/>
        <dbReference type="Rhea" id="RHEA-COMP:10748"/>
        <dbReference type="ChEBI" id="CHEBI:83833"/>
        <dbReference type="ChEBI" id="CHEBI:83834"/>
        <dbReference type="EC" id="5.2.1.8"/>
    </reaction>
</comment>
<gene>
    <name evidence="5" type="ORF">OPV22_017954</name>
</gene>
<organism evidence="5 6">
    <name type="scientific">Ensete ventricosum</name>
    <name type="common">Abyssinian banana</name>
    <name type="synonym">Musa ensete</name>
    <dbReference type="NCBI Taxonomy" id="4639"/>
    <lineage>
        <taxon>Eukaryota</taxon>
        <taxon>Viridiplantae</taxon>
        <taxon>Streptophyta</taxon>
        <taxon>Embryophyta</taxon>
        <taxon>Tracheophyta</taxon>
        <taxon>Spermatophyta</taxon>
        <taxon>Magnoliopsida</taxon>
        <taxon>Liliopsida</taxon>
        <taxon>Zingiberales</taxon>
        <taxon>Musaceae</taxon>
        <taxon>Ensete</taxon>
    </lineage>
</organism>
<dbReference type="Gene3D" id="1.10.287.1060">
    <property type="entry name" value="ESAT-6-like"/>
    <property type="match status" value="1"/>
</dbReference>
<dbReference type="SUPFAM" id="SSF54534">
    <property type="entry name" value="FKBP-like"/>
    <property type="match status" value="1"/>
</dbReference>
<dbReference type="PANTHER" id="PTHR22761:SF75">
    <property type="entry name" value="VACUOLAR PROTEIN SORTING-ASSOCIATED PROTEIN 32 HOMOLOG 2"/>
    <property type="match status" value="1"/>
</dbReference>
<dbReference type="Gene3D" id="6.10.250.1710">
    <property type="match status" value="1"/>
</dbReference>
<evidence type="ECO:0000259" key="4">
    <source>
        <dbReference type="PROSITE" id="PS50059"/>
    </source>
</evidence>
<keyword evidence="6" id="KW-1185">Reference proteome</keyword>
<dbReference type="GO" id="GO:0003755">
    <property type="term" value="F:peptidyl-prolyl cis-trans isomerase activity"/>
    <property type="evidence" value="ECO:0007669"/>
    <property type="project" value="UniProtKB-KW"/>
</dbReference>
<dbReference type="InterPro" id="IPR001179">
    <property type="entry name" value="PPIase_FKBP_dom"/>
</dbReference>
<accession>A0AAV8QPG0</accession>
<evidence type="ECO:0000313" key="6">
    <source>
        <dbReference type="Proteomes" id="UP001222027"/>
    </source>
</evidence>
<feature type="coiled-coil region" evidence="2">
    <location>
        <begin position="304"/>
        <end position="367"/>
    </location>
</feature>
<dbReference type="EMBL" id="JAQQAF010000005">
    <property type="protein sequence ID" value="KAJ8485469.1"/>
    <property type="molecule type" value="Genomic_DNA"/>
</dbReference>
<name>A0AAV8QPG0_ENSVE</name>
<sequence>MMMSFTSLTPRCDARTIWVKNSYGGLIPQTSYRISRRTFVGIGVLVYANPAFSLPPKDAKDSETIRYRKLDGGVKIQDIIEGEGPEAHEGDLVEFNYVCRRSNGYFVHSTVDQFSGESRPVVLPLDGKQIIQGLKDVIVGMKVGGKRRALIPPDVGYVNENLKPIPDEFGPRRSLLSHANEPLVFEVQLLKTMLGRLFGKPNEQPDALATLDKLNETLEMLEKKEKVLLKKMATEVEKARQFAKVKNKRAAIQCLKRKRLYEQEVEQLGNFQLRIHDQMIMLEGAKATTETVDAMRVGTAAMKAMQKETNIDDVDKTMNEINEQTENMKQIQEALSAPVGPATDFDEDELEAELEELEGAELEEQLLQPATTAPLPPVHVPATPFPTRPADQKNTTEEDELATLQAEMAM</sequence>
<dbReference type="GO" id="GO:0009898">
    <property type="term" value="C:cytoplasmic side of plasma membrane"/>
    <property type="evidence" value="ECO:0007669"/>
    <property type="project" value="TreeGrafter"/>
</dbReference>
<feature type="region of interest" description="Disordered" evidence="3">
    <location>
        <begin position="370"/>
        <end position="410"/>
    </location>
</feature>
<keyword evidence="1" id="KW-0697">Rotamase</keyword>
<dbReference type="Pfam" id="PF00254">
    <property type="entry name" value="FKBP_C"/>
    <property type="match status" value="1"/>
</dbReference>
<dbReference type="PROSITE" id="PS50059">
    <property type="entry name" value="FKBP_PPIASE"/>
    <property type="match status" value="1"/>
</dbReference>
<comment type="caution">
    <text evidence="5">The sequence shown here is derived from an EMBL/GenBank/DDBJ whole genome shotgun (WGS) entry which is preliminary data.</text>
</comment>
<dbReference type="InterPro" id="IPR046357">
    <property type="entry name" value="PPIase_dom_sf"/>
</dbReference>
<evidence type="ECO:0000256" key="3">
    <source>
        <dbReference type="SAM" id="MobiDB-lite"/>
    </source>
</evidence>
<dbReference type="EC" id="5.2.1.8" evidence="1"/>
<dbReference type="AlphaFoldDB" id="A0AAV8QPG0"/>
<reference evidence="5 6" key="1">
    <citation type="submission" date="2022-12" db="EMBL/GenBank/DDBJ databases">
        <title>Chromosome-scale assembly of the Ensete ventricosum genome.</title>
        <authorList>
            <person name="Dussert Y."/>
            <person name="Stocks J."/>
            <person name="Wendawek A."/>
            <person name="Woldeyes F."/>
            <person name="Nichols R.A."/>
            <person name="Borrell J.S."/>
        </authorList>
    </citation>
    <scope>NUCLEOTIDE SEQUENCE [LARGE SCALE GENOMIC DNA]</scope>
    <source>
        <strain evidence="6">cv. Maze</strain>
        <tissue evidence="5">Seeds</tissue>
    </source>
</reference>
<dbReference type="GO" id="GO:0000815">
    <property type="term" value="C:ESCRT III complex"/>
    <property type="evidence" value="ECO:0007669"/>
    <property type="project" value="TreeGrafter"/>
</dbReference>
<dbReference type="GO" id="GO:0032511">
    <property type="term" value="P:late endosome to vacuole transport via multivesicular body sorting pathway"/>
    <property type="evidence" value="ECO:0007669"/>
    <property type="project" value="TreeGrafter"/>
</dbReference>
<dbReference type="Gene3D" id="3.10.50.40">
    <property type="match status" value="1"/>
</dbReference>
<evidence type="ECO:0000256" key="1">
    <source>
        <dbReference type="PROSITE-ProRule" id="PRU00277"/>
    </source>
</evidence>
<keyword evidence="1" id="KW-0413">Isomerase</keyword>